<dbReference type="Proteomes" id="UP000028582">
    <property type="component" value="Unassembled WGS sequence"/>
</dbReference>
<organism evidence="2 3">
    <name type="scientific">Phytophthora nicotianae P1976</name>
    <dbReference type="NCBI Taxonomy" id="1317066"/>
    <lineage>
        <taxon>Eukaryota</taxon>
        <taxon>Sar</taxon>
        <taxon>Stramenopiles</taxon>
        <taxon>Oomycota</taxon>
        <taxon>Peronosporomycetes</taxon>
        <taxon>Peronosporales</taxon>
        <taxon>Peronosporaceae</taxon>
        <taxon>Phytophthora</taxon>
    </lineage>
</organism>
<accession>A0A081A6Y0</accession>
<name>A0A081A6Y0_PHYNI</name>
<feature type="region of interest" description="Disordered" evidence="1">
    <location>
        <begin position="287"/>
        <end position="356"/>
    </location>
</feature>
<dbReference type="AlphaFoldDB" id="A0A081A6Y0"/>
<evidence type="ECO:0000313" key="3">
    <source>
        <dbReference type="Proteomes" id="UP000028582"/>
    </source>
</evidence>
<feature type="compositionally biased region" description="Polar residues" evidence="1">
    <location>
        <begin position="288"/>
        <end position="298"/>
    </location>
</feature>
<evidence type="ECO:0000313" key="2">
    <source>
        <dbReference type="EMBL" id="ETO74641.1"/>
    </source>
</evidence>
<evidence type="ECO:0000256" key="1">
    <source>
        <dbReference type="SAM" id="MobiDB-lite"/>
    </source>
</evidence>
<feature type="compositionally biased region" description="Acidic residues" evidence="1">
    <location>
        <begin position="320"/>
        <end position="330"/>
    </location>
</feature>
<dbReference type="OrthoDB" id="72203at2759"/>
<reference evidence="2 3" key="1">
    <citation type="submission" date="2013-11" db="EMBL/GenBank/DDBJ databases">
        <title>The Genome Sequence of Phytophthora parasitica P1976.</title>
        <authorList>
            <consortium name="The Broad Institute Genomics Platform"/>
            <person name="Russ C."/>
            <person name="Tyler B."/>
            <person name="Panabieres F."/>
            <person name="Shan W."/>
            <person name="Tripathy S."/>
            <person name="Grunwald N."/>
            <person name="Machado M."/>
            <person name="Johnson C.S."/>
            <person name="Walker B."/>
            <person name="Young S."/>
            <person name="Zeng Q."/>
            <person name="Gargeya S."/>
            <person name="Fitzgerald M."/>
            <person name="Haas B."/>
            <person name="Abouelleil A."/>
            <person name="Allen A.W."/>
            <person name="Alvarado L."/>
            <person name="Arachchi H.M."/>
            <person name="Berlin A.M."/>
            <person name="Chapman S.B."/>
            <person name="Gainer-Dewar J."/>
            <person name="Goldberg J."/>
            <person name="Griggs A."/>
            <person name="Gujja S."/>
            <person name="Hansen M."/>
            <person name="Howarth C."/>
            <person name="Imamovic A."/>
            <person name="Ireland A."/>
            <person name="Larimer J."/>
            <person name="McCowan C."/>
            <person name="Murphy C."/>
            <person name="Pearson M."/>
            <person name="Poon T.W."/>
            <person name="Priest M."/>
            <person name="Roberts A."/>
            <person name="Saif S."/>
            <person name="Shea T."/>
            <person name="Sisk P."/>
            <person name="Sykes S."/>
            <person name="Wortman J."/>
            <person name="Nusbaum C."/>
            <person name="Birren B."/>
        </authorList>
    </citation>
    <scope>NUCLEOTIDE SEQUENCE [LARGE SCALE GENOMIC DNA]</scope>
    <source>
        <strain evidence="2 3">P1976</strain>
    </source>
</reference>
<feature type="compositionally biased region" description="Polar residues" evidence="1">
    <location>
        <begin position="306"/>
        <end position="317"/>
    </location>
</feature>
<protein>
    <submittedName>
        <fullName evidence="2">Uncharacterized protein</fullName>
    </submittedName>
</protein>
<dbReference type="EMBL" id="ANJA01001768">
    <property type="protein sequence ID" value="ETO74641.1"/>
    <property type="molecule type" value="Genomic_DNA"/>
</dbReference>
<comment type="caution">
    <text evidence="2">The sequence shown here is derived from an EMBL/GenBank/DDBJ whole genome shotgun (WGS) entry which is preliminary data.</text>
</comment>
<sequence>MQSNHFTSHDLDLLESYVHDCIHQLPKLPAATDAAVTGTSTQIPTRCSSYHTVCTNMLKEVVSLLSLFSPRLCRLIGQVWDLASLNVFVLLQVANAALQDAQQLRDQLAFIERFHAEGLQRQAALVQRYEDELARQRVSEQTVRAELQKVRQRANRLAVENGQLHLVVNRVLNAQDTMEATRYERSNSAEQVGTQENFCEDIAAIGDVEERELYGVDEDALARIETVHPIESYSTDFEQLFKALFEGEERNTRVLNDMDRFINSTAVALLWRYGSTEEEHQMMHRMLSASTASTQTEGSFFEKSSHLTSRSGGQWKSVNEEYDSDDDGEQSDVAVQSHPSIQEEHEDEDNQPQEQSANHEILAVTKHQVIPATLRAQLDSRPRIQRVLEKAQLNRILLRLYLEKLECDARTLRRRRVLSARIARSEVDTNSADEGAVSVAAVRTPLHRFMKEFFLVRYEVPALADFHMMEVVKSCFYYHEQLKVIHRRGATFFGSTTLVDCFPGMPEKLIQHIQLQQHQQRHDQAENDHAVQELQLRQHFDAAEVRVALFSRLCELVPFDPNVSAVDSAAVGGNLSACLLNAVVDALGDVLELDPSVPSLAAVEEVPTEENWALPRGLACELLTQHFPFVDQDILDDTKAWLSRLAPVLRSNSIEDTISADCIAVDVFLALFATTWIKYDRRLESKLRESFRHQLLLSSPFARTQLAEAKTAVENTTVENGEALQCESEDMSGRPISRMSTRRSSTVLPTVSVGATAIAMHSSPLELLTQAWSTLENETLSSLDIEELESTFRGLLEAKQLDAKRPVRKPYKEISEPTAPAVSLGGVTEKEFVFLTLQVLRRRRNNCGLRTNSRRPPRFAMYGSHLLQTLGSDETSVPLSSLKPGLNSDSFAYISK</sequence>
<gene>
    <name evidence="2" type="ORF">F444_09649</name>
</gene>
<proteinExistence type="predicted"/>